<dbReference type="Pfam" id="PF09348">
    <property type="entry name" value="DUF1990"/>
    <property type="match status" value="1"/>
</dbReference>
<accession>A0A366IIX2</accession>
<sequence length="190" mass="20613">MTCPNSLRQGSEGNHLSCTLDLGAADLFPAAREAVLTWELHEAAGVLIRPRRRVDVGRRVELRLDALWPLPPRRRRVLTVPVGGCEITEVVDTATCAGFTYRTLPGHLVSGEETFLVSIGTDGRLGVTITSTSVPEPAPLRTVAPLVVAGQQHMARRYAQGLRRILKRVRSVPARPAEPDRSLPSVASGE</sequence>
<dbReference type="AlphaFoldDB" id="A0A366IIX2"/>
<keyword evidence="3" id="KW-1185">Reference proteome</keyword>
<evidence type="ECO:0000259" key="1">
    <source>
        <dbReference type="Pfam" id="PF09348"/>
    </source>
</evidence>
<evidence type="ECO:0000313" key="2">
    <source>
        <dbReference type="EMBL" id="RBP70660.1"/>
    </source>
</evidence>
<dbReference type="EMBL" id="QNSB01000008">
    <property type="protein sequence ID" value="RBP70660.1"/>
    <property type="molecule type" value="Genomic_DNA"/>
</dbReference>
<feature type="domain" description="DUF1990" evidence="1">
    <location>
        <begin position="15"/>
        <end position="160"/>
    </location>
</feature>
<evidence type="ECO:0000313" key="3">
    <source>
        <dbReference type="Proteomes" id="UP000253509"/>
    </source>
</evidence>
<name>A0A366IIX2_9MICO</name>
<dbReference type="Proteomes" id="UP000253509">
    <property type="component" value="Unassembled WGS sequence"/>
</dbReference>
<dbReference type="PANTHER" id="PTHR34202">
    <property type="entry name" value="UPF0548 PROTEIN"/>
    <property type="match status" value="1"/>
</dbReference>
<dbReference type="RefSeq" id="WP_181778716.1">
    <property type="nucleotide sequence ID" value="NZ_QNSB01000008.1"/>
</dbReference>
<gene>
    <name evidence="2" type="ORF">DFO65_108112</name>
</gene>
<organism evidence="2 3">
    <name type="scientific">Brevibacterium celere</name>
    <dbReference type="NCBI Taxonomy" id="225845"/>
    <lineage>
        <taxon>Bacteria</taxon>
        <taxon>Bacillati</taxon>
        <taxon>Actinomycetota</taxon>
        <taxon>Actinomycetes</taxon>
        <taxon>Micrococcales</taxon>
        <taxon>Brevibacteriaceae</taxon>
        <taxon>Brevibacterium</taxon>
    </lineage>
</organism>
<dbReference type="InterPro" id="IPR018960">
    <property type="entry name" value="DUF1990"/>
</dbReference>
<reference evidence="2 3" key="1">
    <citation type="submission" date="2018-06" db="EMBL/GenBank/DDBJ databases">
        <title>Freshwater and sediment microbial communities from various areas in North America, analyzing microbe dynamics in response to fracking.</title>
        <authorList>
            <person name="Lamendella R."/>
        </authorList>
    </citation>
    <scope>NUCLEOTIDE SEQUENCE [LARGE SCALE GENOMIC DNA]</scope>
    <source>
        <strain evidence="2 3">3b_TX</strain>
    </source>
</reference>
<proteinExistence type="predicted"/>
<protein>
    <submittedName>
        <fullName evidence="2">Uncharacterized protein (UPF0548 family)</fullName>
    </submittedName>
</protein>
<comment type="caution">
    <text evidence="2">The sequence shown here is derived from an EMBL/GenBank/DDBJ whole genome shotgun (WGS) entry which is preliminary data.</text>
</comment>
<dbReference type="PANTHER" id="PTHR34202:SF1">
    <property type="entry name" value="UPF0548 PROTEIN"/>
    <property type="match status" value="1"/>
</dbReference>